<organism evidence="3 4">
    <name type="scientific">Acer saccharum</name>
    <name type="common">Sugar maple</name>
    <dbReference type="NCBI Taxonomy" id="4024"/>
    <lineage>
        <taxon>Eukaryota</taxon>
        <taxon>Viridiplantae</taxon>
        <taxon>Streptophyta</taxon>
        <taxon>Embryophyta</taxon>
        <taxon>Tracheophyta</taxon>
        <taxon>Spermatophyta</taxon>
        <taxon>Magnoliopsida</taxon>
        <taxon>eudicotyledons</taxon>
        <taxon>Gunneridae</taxon>
        <taxon>Pentapetalae</taxon>
        <taxon>rosids</taxon>
        <taxon>malvids</taxon>
        <taxon>Sapindales</taxon>
        <taxon>Sapindaceae</taxon>
        <taxon>Hippocastanoideae</taxon>
        <taxon>Acereae</taxon>
        <taxon>Acer</taxon>
    </lineage>
</organism>
<evidence type="ECO:0000256" key="1">
    <source>
        <dbReference type="SAM" id="MobiDB-lite"/>
    </source>
</evidence>
<name>A0AA39SZD7_ACESA</name>
<evidence type="ECO:0000256" key="2">
    <source>
        <dbReference type="SAM" id="Phobius"/>
    </source>
</evidence>
<reference evidence="3" key="1">
    <citation type="journal article" date="2022" name="Plant J.">
        <title>Strategies of tolerance reflected in two North American maple genomes.</title>
        <authorList>
            <person name="McEvoy S.L."/>
            <person name="Sezen U.U."/>
            <person name="Trouern-Trend A."/>
            <person name="McMahon S.M."/>
            <person name="Schaberg P.G."/>
            <person name="Yang J."/>
            <person name="Wegrzyn J.L."/>
            <person name="Swenson N.G."/>
        </authorList>
    </citation>
    <scope>NUCLEOTIDE SEQUENCE</scope>
    <source>
        <strain evidence="3">NS2018</strain>
    </source>
</reference>
<keyword evidence="2" id="KW-0812">Transmembrane</keyword>
<sequence length="135" mass="15257">MEELALSKLNLITNLQEYVYNRLQFSYGWYFTFVQGFVYLCLIYLQEIHQLASNMSGYGSIYRDYYGGYNRRRRPVYRPFGAGMSVKNSAVEETKKKVGKAGEETTNKDGGACEETNNKVGKAGEETKKAGDAGD</sequence>
<reference evidence="3" key="2">
    <citation type="submission" date="2023-06" db="EMBL/GenBank/DDBJ databases">
        <authorList>
            <person name="Swenson N.G."/>
            <person name="Wegrzyn J.L."/>
            <person name="Mcevoy S.L."/>
        </authorList>
    </citation>
    <scope>NUCLEOTIDE SEQUENCE</scope>
    <source>
        <strain evidence="3">NS2018</strain>
        <tissue evidence="3">Leaf</tissue>
    </source>
</reference>
<feature type="compositionally biased region" description="Basic and acidic residues" evidence="1">
    <location>
        <begin position="95"/>
        <end position="107"/>
    </location>
</feature>
<keyword evidence="2" id="KW-1133">Transmembrane helix</keyword>
<feature type="region of interest" description="Disordered" evidence="1">
    <location>
        <begin position="95"/>
        <end position="135"/>
    </location>
</feature>
<keyword evidence="2" id="KW-0472">Membrane</keyword>
<dbReference type="AlphaFoldDB" id="A0AA39SZD7"/>
<feature type="transmembrane region" description="Helical" evidence="2">
    <location>
        <begin position="27"/>
        <end position="45"/>
    </location>
</feature>
<accession>A0AA39SZD7</accession>
<dbReference type="EMBL" id="JAUESC010000003">
    <property type="protein sequence ID" value="KAK0602677.1"/>
    <property type="molecule type" value="Genomic_DNA"/>
</dbReference>
<keyword evidence="4" id="KW-1185">Reference proteome</keyword>
<dbReference type="Proteomes" id="UP001168877">
    <property type="component" value="Unassembled WGS sequence"/>
</dbReference>
<proteinExistence type="predicted"/>
<feature type="compositionally biased region" description="Basic and acidic residues" evidence="1">
    <location>
        <begin position="122"/>
        <end position="135"/>
    </location>
</feature>
<comment type="caution">
    <text evidence="3">The sequence shown here is derived from an EMBL/GenBank/DDBJ whole genome shotgun (WGS) entry which is preliminary data.</text>
</comment>
<protein>
    <recommendedName>
        <fullName evidence="5">Transmembrane protein</fullName>
    </recommendedName>
</protein>
<evidence type="ECO:0008006" key="5">
    <source>
        <dbReference type="Google" id="ProtNLM"/>
    </source>
</evidence>
<gene>
    <name evidence="3" type="ORF">LWI29_035895</name>
</gene>
<evidence type="ECO:0000313" key="3">
    <source>
        <dbReference type="EMBL" id="KAK0602677.1"/>
    </source>
</evidence>
<evidence type="ECO:0000313" key="4">
    <source>
        <dbReference type="Proteomes" id="UP001168877"/>
    </source>
</evidence>